<dbReference type="PANTHER" id="PTHR24321:SF8">
    <property type="entry name" value="ESTRADIOL 17-BETA-DEHYDROGENASE 8-RELATED"/>
    <property type="match status" value="1"/>
</dbReference>
<comment type="similarity">
    <text evidence="1">Belongs to the short-chain dehydrogenases/reductases (SDR) family.</text>
</comment>
<dbReference type="GO" id="GO:0047001">
    <property type="term" value="F:2-dehydro-3-deoxy-D-gluconate 5-dehydrogenase activity"/>
    <property type="evidence" value="ECO:0007669"/>
    <property type="project" value="UniProtKB-EC"/>
</dbReference>
<sequence>MKGQVVVTGGTRGIGAGVCDVLLQNGYDVIAATADQGEIDTFQGSSDIRLQKLDVTDDGAVADFFAGVGSLVGLVNCAGILRRADEYDIEVFKKVIDVNLTGTMRCCLAAHTLLAASNGAIVNTASMLSTFGGPLVPAYSASKGGVAQLTKALAGKWADDGIRVNAIAPGWIETEMTQGLRDDTARGDAILARTPMKRWGQTNEVGELVNWLLSPKASFVTGAVYPVDGGYLAM</sequence>
<dbReference type="EMBL" id="CYTW01000002">
    <property type="protein sequence ID" value="CUJ98004.1"/>
    <property type="molecule type" value="Genomic_DNA"/>
</dbReference>
<evidence type="ECO:0000256" key="1">
    <source>
        <dbReference type="ARBA" id="ARBA00006484"/>
    </source>
</evidence>
<accession>A0A0P1I8I8</accession>
<dbReference type="GeneID" id="83881059"/>
<dbReference type="RefSeq" id="WP_058311245.1">
    <property type="nucleotide sequence ID" value="NZ_CYTW01000002.1"/>
</dbReference>
<keyword evidence="4" id="KW-1185">Reference proteome</keyword>
<evidence type="ECO:0000313" key="3">
    <source>
        <dbReference type="EMBL" id="CUJ98004.1"/>
    </source>
</evidence>
<name>A0A0P1I8I8_9RHOB</name>
<evidence type="ECO:0000313" key="4">
    <source>
        <dbReference type="Proteomes" id="UP000051870"/>
    </source>
</evidence>
<dbReference type="STRING" id="1715693.PH7735_02025"/>
<dbReference type="InterPro" id="IPR002347">
    <property type="entry name" value="SDR_fam"/>
</dbReference>
<dbReference type="AlphaFoldDB" id="A0A0P1I8I8"/>
<protein>
    <submittedName>
        <fullName evidence="3">2-dehydro-3-deoxy-D-gluconate 5-dehydrogenase</fullName>
        <ecNumber evidence="3">1.1.1.127</ecNumber>
    </submittedName>
</protein>
<dbReference type="PROSITE" id="PS00061">
    <property type="entry name" value="ADH_SHORT"/>
    <property type="match status" value="1"/>
</dbReference>
<dbReference type="PANTHER" id="PTHR24321">
    <property type="entry name" value="DEHYDROGENASES, SHORT CHAIN"/>
    <property type="match status" value="1"/>
</dbReference>
<dbReference type="SUPFAM" id="SSF51735">
    <property type="entry name" value="NAD(P)-binding Rossmann-fold domains"/>
    <property type="match status" value="1"/>
</dbReference>
<dbReference type="PRINTS" id="PR00081">
    <property type="entry name" value="GDHRDH"/>
</dbReference>
<organism evidence="3 4">
    <name type="scientific">Shimia thalassica</name>
    <dbReference type="NCBI Taxonomy" id="1715693"/>
    <lineage>
        <taxon>Bacteria</taxon>
        <taxon>Pseudomonadati</taxon>
        <taxon>Pseudomonadota</taxon>
        <taxon>Alphaproteobacteria</taxon>
        <taxon>Rhodobacterales</taxon>
        <taxon>Roseobacteraceae</taxon>
    </lineage>
</organism>
<dbReference type="PRINTS" id="PR00080">
    <property type="entry name" value="SDRFAMILY"/>
</dbReference>
<dbReference type="Proteomes" id="UP000051870">
    <property type="component" value="Unassembled WGS sequence"/>
</dbReference>
<reference evidence="4" key="1">
    <citation type="submission" date="2015-09" db="EMBL/GenBank/DDBJ databases">
        <authorList>
            <person name="Rodrigo-Torres Lidia"/>
            <person name="Arahal R.David."/>
        </authorList>
    </citation>
    <scope>NUCLEOTIDE SEQUENCE [LARGE SCALE GENOMIC DNA]</scope>
    <source>
        <strain evidence="4">CECT 7735</strain>
    </source>
</reference>
<dbReference type="InterPro" id="IPR020904">
    <property type="entry name" value="Sc_DH/Rdtase_CS"/>
</dbReference>
<dbReference type="Pfam" id="PF13561">
    <property type="entry name" value="adh_short_C2"/>
    <property type="match status" value="1"/>
</dbReference>
<gene>
    <name evidence="3" type="primary">kduD</name>
    <name evidence="3" type="ORF">PH7735_02025</name>
</gene>
<dbReference type="FunFam" id="3.40.50.720:FF:000084">
    <property type="entry name" value="Short-chain dehydrogenase reductase"/>
    <property type="match status" value="1"/>
</dbReference>
<proteinExistence type="inferred from homology"/>
<dbReference type="Gene3D" id="3.40.50.720">
    <property type="entry name" value="NAD(P)-binding Rossmann-like Domain"/>
    <property type="match status" value="1"/>
</dbReference>
<dbReference type="EC" id="1.1.1.127" evidence="3"/>
<dbReference type="InterPro" id="IPR036291">
    <property type="entry name" value="NAD(P)-bd_dom_sf"/>
</dbReference>
<keyword evidence="2 3" id="KW-0560">Oxidoreductase</keyword>
<evidence type="ECO:0000256" key="2">
    <source>
        <dbReference type="ARBA" id="ARBA00023002"/>
    </source>
</evidence>